<reference evidence="3" key="1">
    <citation type="journal article" date="2019" name="Int. J. Syst. Evol. Microbiol.">
        <title>The Global Catalogue of Microorganisms (GCM) 10K type strain sequencing project: providing services to taxonomists for standard genome sequencing and annotation.</title>
        <authorList>
            <consortium name="The Broad Institute Genomics Platform"/>
            <consortium name="The Broad Institute Genome Sequencing Center for Infectious Disease"/>
            <person name="Wu L."/>
            <person name="Ma J."/>
        </authorList>
    </citation>
    <scope>NUCLEOTIDE SEQUENCE [LARGE SCALE GENOMIC DNA]</scope>
    <source>
        <strain evidence="3">JCM 16924</strain>
    </source>
</reference>
<accession>A0ABP7TSM9</accession>
<evidence type="ECO:0000313" key="2">
    <source>
        <dbReference type="EMBL" id="GAA4029890.1"/>
    </source>
</evidence>
<comment type="caution">
    <text evidence="2">The sequence shown here is derived from an EMBL/GenBank/DDBJ whole genome shotgun (WGS) entry which is preliminary data.</text>
</comment>
<proteinExistence type="predicted"/>
<feature type="compositionally biased region" description="Basic and acidic residues" evidence="1">
    <location>
        <begin position="25"/>
        <end position="36"/>
    </location>
</feature>
<gene>
    <name evidence="2" type="ORF">GCM10022232_89750</name>
</gene>
<protein>
    <submittedName>
        <fullName evidence="2">Uncharacterized protein</fullName>
    </submittedName>
</protein>
<evidence type="ECO:0000256" key="1">
    <source>
        <dbReference type="SAM" id="MobiDB-lite"/>
    </source>
</evidence>
<organism evidence="2 3">
    <name type="scientific">Streptomyces plumbiresistens</name>
    <dbReference type="NCBI Taxonomy" id="511811"/>
    <lineage>
        <taxon>Bacteria</taxon>
        <taxon>Bacillati</taxon>
        <taxon>Actinomycetota</taxon>
        <taxon>Actinomycetes</taxon>
        <taxon>Kitasatosporales</taxon>
        <taxon>Streptomycetaceae</taxon>
        <taxon>Streptomyces</taxon>
    </lineage>
</organism>
<dbReference type="EMBL" id="BAAAZX010000048">
    <property type="protein sequence ID" value="GAA4029890.1"/>
    <property type="molecule type" value="Genomic_DNA"/>
</dbReference>
<sequence length="75" mass="8200">MMQTSGQSEVVLGAEPPETVMVHPPQEDREPVDHGSMRTGPLWARRLAPAVQEAAEHTELWWGDGHSDGRLAMAA</sequence>
<keyword evidence="3" id="KW-1185">Reference proteome</keyword>
<feature type="region of interest" description="Disordered" evidence="1">
    <location>
        <begin position="1"/>
        <end position="39"/>
    </location>
</feature>
<dbReference type="Proteomes" id="UP001500456">
    <property type="component" value="Unassembled WGS sequence"/>
</dbReference>
<name>A0ABP7TSM9_9ACTN</name>
<evidence type="ECO:0000313" key="3">
    <source>
        <dbReference type="Proteomes" id="UP001500456"/>
    </source>
</evidence>